<protein>
    <submittedName>
        <fullName evidence="7">ABC transporter substrate-binding protein</fullName>
    </submittedName>
</protein>
<feature type="domain" description="Solute-binding protein family 5" evidence="6">
    <location>
        <begin position="96"/>
        <end position="458"/>
    </location>
</feature>
<dbReference type="InterPro" id="IPR023765">
    <property type="entry name" value="SBP_5_CS"/>
</dbReference>
<evidence type="ECO:0000256" key="1">
    <source>
        <dbReference type="ARBA" id="ARBA00004193"/>
    </source>
</evidence>
<dbReference type="InterPro" id="IPR030678">
    <property type="entry name" value="Peptide/Ni-bd"/>
</dbReference>
<evidence type="ECO:0000259" key="6">
    <source>
        <dbReference type="Pfam" id="PF00496"/>
    </source>
</evidence>
<dbReference type="GO" id="GO:1904680">
    <property type="term" value="F:peptide transmembrane transporter activity"/>
    <property type="evidence" value="ECO:0007669"/>
    <property type="project" value="TreeGrafter"/>
</dbReference>
<keyword evidence="3 5" id="KW-0732">Signal</keyword>
<evidence type="ECO:0000313" key="7">
    <source>
        <dbReference type="EMBL" id="RFU65267.1"/>
    </source>
</evidence>
<evidence type="ECO:0000256" key="5">
    <source>
        <dbReference type="SAM" id="SignalP"/>
    </source>
</evidence>
<dbReference type="GO" id="GO:0042597">
    <property type="term" value="C:periplasmic space"/>
    <property type="evidence" value="ECO:0007669"/>
    <property type="project" value="UniProtKB-ARBA"/>
</dbReference>
<dbReference type="OrthoDB" id="9796817at2"/>
<dbReference type="PROSITE" id="PS51257">
    <property type="entry name" value="PROKAR_LIPOPROTEIN"/>
    <property type="match status" value="1"/>
</dbReference>
<dbReference type="InterPro" id="IPR000914">
    <property type="entry name" value="SBP_5_dom"/>
</dbReference>
<dbReference type="PANTHER" id="PTHR30290:SF38">
    <property type="entry name" value="D,D-DIPEPTIDE-BINDING PERIPLASMIC PROTEIN DDPA-RELATED"/>
    <property type="match status" value="1"/>
</dbReference>
<dbReference type="PIRSF" id="PIRSF002741">
    <property type="entry name" value="MppA"/>
    <property type="match status" value="1"/>
</dbReference>
<reference evidence="7 8" key="1">
    <citation type="submission" date="2018-08" db="EMBL/GenBank/DDBJ databases">
        <title>Bacillus chawlae sp. nov., Bacillus glennii sp. nov., and Bacillus saganii sp. nov. Isolated from the Vehicle Assembly Building at Kennedy Space Center where the Viking Spacecraft were Assembled.</title>
        <authorList>
            <person name="Seuylemezian A."/>
            <person name="Vaishampayan P."/>
        </authorList>
    </citation>
    <scope>NUCLEOTIDE SEQUENCE [LARGE SCALE GENOMIC DNA]</scope>
    <source>
        <strain evidence="7 8">V44-8</strain>
    </source>
</reference>
<organism evidence="7 8">
    <name type="scientific">Peribacillus glennii</name>
    <dbReference type="NCBI Taxonomy" id="2303991"/>
    <lineage>
        <taxon>Bacteria</taxon>
        <taxon>Bacillati</taxon>
        <taxon>Bacillota</taxon>
        <taxon>Bacilli</taxon>
        <taxon>Bacillales</taxon>
        <taxon>Bacillaceae</taxon>
        <taxon>Peribacillus</taxon>
    </lineage>
</organism>
<dbReference type="Gene3D" id="3.40.190.10">
    <property type="entry name" value="Periplasmic binding protein-like II"/>
    <property type="match status" value="1"/>
</dbReference>
<dbReference type="RefSeq" id="WP_117321442.1">
    <property type="nucleotide sequence ID" value="NZ_QVTD01000003.1"/>
</dbReference>
<dbReference type="Gene3D" id="3.10.105.10">
    <property type="entry name" value="Dipeptide-binding Protein, Domain 3"/>
    <property type="match status" value="1"/>
</dbReference>
<gene>
    <name evidence="7" type="ORF">D0466_05030</name>
</gene>
<keyword evidence="8" id="KW-1185">Reference proteome</keyword>
<sequence length="540" mass="61360">MMKQSNWLLIIVALTFLLSACSNKSETTSGTNQGKNGSGDGKPKSGGVVQILNPADPDMLDPHKTSSIYAHNILGLVYSKLVTYETGPDVEFSDYNIVPDLAKDWKVSEDGKVYTFHLRENAKWHNVAPVNGRNVNSGDVVATFERIQSIPGHQAYMLDQIDKIETPDDLTVEFHLKQPFAPFLSYMANHFMWILPKEAAEGKINLETAAIGTGPFVLDKWERNVETKFSKNPDYFLEGLPYLDGVNFKTVPDEDTRLAAFRTKQADTTGLLSPQQFANLMKQDPNLQYRETLFPTQTQVYMNMTRKPFDNLKVRQAIAMAIDRKNAVKQIFGNGEVSGPVNPSLGKWALPKEERESLQPYDIEQAKKLLKEAGYPDGFETKVMVTDGYGEATVRMAQWVVEDLRKIGIKAKLEVVEYATYFSQKWPKLDYDIGVGFQSYLQEPDEWLYGQLHSKGAKNWYGIKNPELDKMLEEQRTVMDEDKRLAKILDIQRYALKEVVNPIPLVTHITASPTQPYLKNWNTHASYGMIHMKEVWLDKK</sequence>
<dbReference type="Gene3D" id="3.90.76.10">
    <property type="entry name" value="Dipeptide-binding Protein, Domain 1"/>
    <property type="match status" value="1"/>
</dbReference>
<comment type="caution">
    <text evidence="7">The sequence shown here is derived from an EMBL/GenBank/DDBJ whole genome shotgun (WGS) entry which is preliminary data.</text>
</comment>
<proteinExistence type="inferred from homology"/>
<feature type="region of interest" description="Disordered" evidence="4">
    <location>
        <begin position="26"/>
        <end position="49"/>
    </location>
</feature>
<feature type="chain" id="PRO_5038580361" evidence="5">
    <location>
        <begin position="25"/>
        <end position="540"/>
    </location>
</feature>
<evidence type="ECO:0000256" key="3">
    <source>
        <dbReference type="ARBA" id="ARBA00022729"/>
    </source>
</evidence>
<name>A0A372LG72_9BACI</name>
<dbReference type="Proteomes" id="UP000262939">
    <property type="component" value="Unassembled WGS sequence"/>
</dbReference>
<feature type="signal peptide" evidence="5">
    <location>
        <begin position="1"/>
        <end position="24"/>
    </location>
</feature>
<comment type="subcellular location">
    <subcellularLocation>
        <location evidence="1">Cell membrane</location>
        <topology evidence="1">Lipid-anchor</topology>
    </subcellularLocation>
</comment>
<dbReference type="GO" id="GO:0043190">
    <property type="term" value="C:ATP-binding cassette (ABC) transporter complex"/>
    <property type="evidence" value="ECO:0007669"/>
    <property type="project" value="InterPro"/>
</dbReference>
<evidence type="ECO:0000256" key="4">
    <source>
        <dbReference type="SAM" id="MobiDB-lite"/>
    </source>
</evidence>
<dbReference type="SUPFAM" id="SSF53850">
    <property type="entry name" value="Periplasmic binding protein-like II"/>
    <property type="match status" value="1"/>
</dbReference>
<dbReference type="CDD" id="cd00995">
    <property type="entry name" value="PBP2_NikA_DppA_OppA_like"/>
    <property type="match status" value="1"/>
</dbReference>
<dbReference type="EMBL" id="QVTD01000003">
    <property type="protein sequence ID" value="RFU65267.1"/>
    <property type="molecule type" value="Genomic_DNA"/>
</dbReference>
<comment type="similarity">
    <text evidence="2">Belongs to the bacterial solute-binding protein 5 family.</text>
</comment>
<evidence type="ECO:0000256" key="2">
    <source>
        <dbReference type="ARBA" id="ARBA00005695"/>
    </source>
</evidence>
<dbReference type="GO" id="GO:0015833">
    <property type="term" value="P:peptide transport"/>
    <property type="evidence" value="ECO:0007669"/>
    <property type="project" value="TreeGrafter"/>
</dbReference>
<evidence type="ECO:0000313" key="8">
    <source>
        <dbReference type="Proteomes" id="UP000262939"/>
    </source>
</evidence>
<dbReference type="PROSITE" id="PS01040">
    <property type="entry name" value="SBP_BACTERIAL_5"/>
    <property type="match status" value="1"/>
</dbReference>
<dbReference type="Pfam" id="PF00496">
    <property type="entry name" value="SBP_bac_5"/>
    <property type="match status" value="1"/>
</dbReference>
<accession>A0A372LG72</accession>
<feature type="compositionally biased region" description="Polar residues" evidence="4">
    <location>
        <begin position="26"/>
        <end position="35"/>
    </location>
</feature>
<dbReference type="AlphaFoldDB" id="A0A372LG72"/>
<dbReference type="PANTHER" id="PTHR30290">
    <property type="entry name" value="PERIPLASMIC BINDING COMPONENT OF ABC TRANSPORTER"/>
    <property type="match status" value="1"/>
</dbReference>
<dbReference type="InterPro" id="IPR039424">
    <property type="entry name" value="SBP_5"/>
</dbReference>